<reference evidence="2" key="1">
    <citation type="submission" date="2016-09" db="EMBL/GenBank/DDBJ databases">
        <title>The Complete Genome of Burkholderia sprentiae wsm5005.</title>
        <authorList>
            <person name="De Meyer S."/>
            <person name="Wang P."/>
            <person name="Terpolilli J."/>
        </authorList>
    </citation>
    <scope>NUCLEOTIDE SEQUENCE [LARGE SCALE GENOMIC DNA]</scope>
    <source>
        <strain evidence="2">WSM5005</strain>
        <plasmid evidence="2">pl2WSM5005</plasmid>
    </source>
</reference>
<dbReference type="AlphaFoldDB" id="A0A1I9YW43"/>
<proteinExistence type="predicted"/>
<dbReference type="EMBL" id="CP017565">
    <property type="protein sequence ID" value="APA90448.1"/>
    <property type="molecule type" value="Genomic_DNA"/>
</dbReference>
<organism evidence="2">
    <name type="scientific">Paraburkholderia sprentiae WSM5005</name>
    <dbReference type="NCBI Taxonomy" id="754502"/>
    <lineage>
        <taxon>Bacteria</taxon>
        <taxon>Pseudomonadati</taxon>
        <taxon>Pseudomonadota</taxon>
        <taxon>Betaproteobacteria</taxon>
        <taxon>Burkholderiales</taxon>
        <taxon>Burkholderiaceae</taxon>
        <taxon>Paraburkholderia</taxon>
    </lineage>
</organism>
<accession>A0A1I9YW43</accession>
<gene>
    <name evidence="2" type="ORF">BJG93_33225</name>
</gene>
<sequence length="68" mass="7647">MHAVGPAVVARPPRSAQPRPTCAFKQLRSAHSGPAGHHELRYWGRERFWRAVCGQRESDEFEAIGHAQ</sequence>
<geneLocation type="plasmid" evidence="2">
    <name>pl2WSM5005</name>
</geneLocation>
<evidence type="ECO:0000256" key="1">
    <source>
        <dbReference type="SAM" id="MobiDB-lite"/>
    </source>
</evidence>
<protein>
    <submittedName>
        <fullName evidence="2">Uncharacterized protein</fullName>
    </submittedName>
</protein>
<name>A0A1I9YW43_9BURK</name>
<keyword evidence="2" id="KW-0614">Plasmid</keyword>
<evidence type="ECO:0000313" key="2">
    <source>
        <dbReference type="EMBL" id="APA90448.1"/>
    </source>
</evidence>
<feature type="region of interest" description="Disordered" evidence="1">
    <location>
        <begin position="1"/>
        <end position="21"/>
    </location>
</feature>